<proteinExistence type="predicted"/>
<dbReference type="EMBL" id="GBRH01234488">
    <property type="protein sequence ID" value="JAD63407.1"/>
    <property type="molecule type" value="Transcribed_RNA"/>
</dbReference>
<accession>A0A0A9BVW0</accession>
<reference evidence="2" key="2">
    <citation type="journal article" date="2015" name="Data Brief">
        <title>Shoot transcriptome of the giant reed, Arundo donax.</title>
        <authorList>
            <person name="Barrero R.A."/>
            <person name="Guerrero F.D."/>
            <person name="Moolhuijzen P."/>
            <person name="Goolsby J.A."/>
            <person name="Tidwell J."/>
            <person name="Bellgard S.E."/>
            <person name="Bellgard M.I."/>
        </authorList>
    </citation>
    <scope>NUCLEOTIDE SEQUENCE</scope>
    <source>
        <tissue evidence="2">Shoot tissue taken approximately 20 cm above the soil surface</tissue>
    </source>
</reference>
<feature type="compositionally biased region" description="Basic and acidic residues" evidence="1">
    <location>
        <begin position="107"/>
        <end position="126"/>
    </location>
</feature>
<feature type="region of interest" description="Disordered" evidence="1">
    <location>
        <begin position="1"/>
        <end position="20"/>
    </location>
</feature>
<evidence type="ECO:0000313" key="2">
    <source>
        <dbReference type="EMBL" id="JAD63407.1"/>
    </source>
</evidence>
<feature type="compositionally biased region" description="Basic and acidic residues" evidence="1">
    <location>
        <begin position="1"/>
        <end position="12"/>
    </location>
</feature>
<dbReference type="AlphaFoldDB" id="A0A0A9BVW0"/>
<protein>
    <submittedName>
        <fullName evidence="2">Uncharacterized protein</fullName>
    </submittedName>
</protein>
<organism evidence="2">
    <name type="scientific">Arundo donax</name>
    <name type="common">Giant reed</name>
    <name type="synonym">Donax arundinaceus</name>
    <dbReference type="NCBI Taxonomy" id="35708"/>
    <lineage>
        <taxon>Eukaryota</taxon>
        <taxon>Viridiplantae</taxon>
        <taxon>Streptophyta</taxon>
        <taxon>Embryophyta</taxon>
        <taxon>Tracheophyta</taxon>
        <taxon>Spermatophyta</taxon>
        <taxon>Magnoliopsida</taxon>
        <taxon>Liliopsida</taxon>
        <taxon>Poales</taxon>
        <taxon>Poaceae</taxon>
        <taxon>PACMAD clade</taxon>
        <taxon>Arundinoideae</taxon>
        <taxon>Arundineae</taxon>
        <taxon>Arundo</taxon>
    </lineage>
</organism>
<reference evidence="2" key="1">
    <citation type="submission" date="2014-09" db="EMBL/GenBank/DDBJ databases">
        <authorList>
            <person name="Magalhaes I.L.F."/>
            <person name="Oliveira U."/>
            <person name="Santos F.R."/>
            <person name="Vidigal T.H.D.A."/>
            <person name="Brescovit A.D."/>
            <person name="Santos A.J."/>
        </authorList>
    </citation>
    <scope>NUCLEOTIDE SEQUENCE</scope>
    <source>
        <tissue evidence="2">Shoot tissue taken approximately 20 cm above the soil surface</tissue>
    </source>
</reference>
<sequence length="126" mass="14005">MRVSPRHVDHQGRTHHRSRVPSWCHGPLEPHSCSGARAVTQLAAGRGDMRIPTGRMQGMRRRSGGGAAVVGLYHRPGEKGGLNRASCIGLCYAGKRRIPGRGGSAEWPRDRRQRRLGEERRAELQR</sequence>
<evidence type="ECO:0000256" key="1">
    <source>
        <dbReference type="SAM" id="MobiDB-lite"/>
    </source>
</evidence>
<name>A0A0A9BVW0_ARUDO</name>
<feature type="region of interest" description="Disordered" evidence="1">
    <location>
        <begin position="97"/>
        <end position="126"/>
    </location>
</feature>